<accession>A0A1G7HDS8</accession>
<dbReference type="Gene3D" id="3.40.50.720">
    <property type="entry name" value="NAD(P)-binding Rossmann-like Domain"/>
    <property type="match status" value="1"/>
</dbReference>
<dbReference type="PANTHER" id="PTHR24321">
    <property type="entry name" value="DEHYDROGENASES, SHORT CHAIN"/>
    <property type="match status" value="1"/>
</dbReference>
<dbReference type="PRINTS" id="PR00080">
    <property type="entry name" value="SDRFAMILY"/>
</dbReference>
<dbReference type="FunFam" id="3.40.50.720:FF:000084">
    <property type="entry name" value="Short-chain dehydrogenase reductase"/>
    <property type="match status" value="1"/>
</dbReference>
<keyword evidence="2" id="KW-0560">Oxidoreductase</keyword>
<protein>
    <submittedName>
        <fullName evidence="3">NAD(P)-dependent dehydrogenase, short-chain alcohol dehydrogenase family</fullName>
    </submittedName>
</protein>
<evidence type="ECO:0000313" key="3">
    <source>
        <dbReference type="EMBL" id="SDE98575.1"/>
    </source>
</evidence>
<dbReference type="GO" id="GO:0016491">
    <property type="term" value="F:oxidoreductase activity"/>
    <property type="evidence" value="ECO:0007669"/>
    <property type="project" value="UniProtKB-KW"/>
</dbReference>
<evidence type="ECO:0000256" key="2">
    <source>
        <dbReference type="ARBA" id="ARBA00023002"/>
    </source>
</evidence>
<proteinExistence type="inferred from homology"/>
<organism evidence="3 4">
    <name type="scientific">Bradyrhizobium brasilense</name>
    <dbReference type="NCBI Taxonomy" id="1419277"/>
    <lineage>
        <taxon>Bacteria</taxon>
        <taxon>Pseudomonadati</taxon>
        <taxon>Pseudomonadota</taxon>
        <taxon>Alphaproteobacteria</taxon>
        <taxon>Hyphomicrobiales</taxon>
        <taxon>Nitrobacteraceae</taxon>
        <taxon>Bradyrhizobium</taxon>
    </lineage>
</organism>
<dbReference type="EMBL" id="FMZW01000041">
    <property type="protein sequence ID" value="SDE98575.1"/>
    <property type="molecule type" value="Genomic_DNA"/>
</dbReference>
<comment type="similarity">
    <text evidence="1">Belongs to the short-chain dehydrogenases/reductases (SDR) family.</text>
</comment>
<dbReference type="SUPFAM" id="SSF51735">
    <property type="entry name" value="NAD(P)-binding Rossmann-fold domains"/>
    <property type="match status" value="1"/>
</dbReference>
<dbReference type="InterPro" id="IPR002347">
    <property type="entry name" value="SDR_fam"/>
</dbReference>
<name>A0A1G7HDS8_9BRAD</name>
<evidence type="ECO:0000313" key="4">
    <source>
        <dbReference type="Proteomes" id="UP000199245"/>
    </source>
</evidence>
<dbReference type="PRINTS" id="PR00081">
    <property type="entry name" value="GDHRDH"/>
</dbReference>
<dbReference type="CDD" id="cd05233">
    <property type="entry name" value="SDR_c"/>
    <property type="match status" value="1"/>
</dbReference>
<evidence type="ECO:0000256" key="1">
    <source>
        <dbReference type="ARBA" id="ARBA00006484"/>
    </source>
</evidence>
<dbReference type="AlphaFoldDB" id="A0A1G7HDS8"/>
<sequence length="181" mass="18907">MIEQAIETYGKLDAAFNNAGINCDAAPLVETEDAEFDNIIDVNLRGVWNCMKAELRHMTAQRSGAIVNCSSIGGMRGSKGRAAYSASKFGVIGLTRASALDYAGKGIRINAVCPGIIGNTPMAKRVTKNNDPEIIKAFVAAEPIGRLGEPEEIAAAVLWLCGSAASFVVGHALVVDGGILA</sequence>
<dbReference type="Proteomes" id="UP000199245">
    <property type="component" value="Unassembled WGS sequence"/>
</dbReference>
<reference evidence="3 4" key="1">
    <citation type="submission" date="2016-10" db="EMBL/GenBank/DDBJ databases">
        <authorList>
            <person name="de Groot N.N."/>
        </authorList>
    </citation>
    <scope>NUCLEOTIDE SEQUENCE [LARGE SCALE GENOMIC DNA]</scope>
    <source>
        <strain evidence="3 4">R5</strain>
    </source>
</reference>
<dbReference type="PANTHER" id="PTHR24321:SF8">
    <property type="entry name" value="ESTRADIOL 17-BETA-DEHYDROGENASE 8-RELATED"/>
    <property type="match status" value="1"/>
</dbReference>
<gene>
    <name evidence="3" type="ORF">SAMN05216337_104170</name>
</gene>
<dbReference type="Pfam" id="PF13561">
    <property type="entry name" value="adh_short_C2"/>
    <property type="match status" value="1"/>
</dbReference>
<dbReference type="InterPro" id="IPR036291">
    <property type="entry name" value="NAD(P)-bd_dom_sf"/>
</dbReference>